<dbReference type="InterPro" id="IPR008927">
    <property type="entry name" value="6-PGluconate_DH-like_C_sf"/>
</dbReference>
<dbReference type="GeneID" id="98170772"/>
<keyword evidence="4" id="KW-1185">Reference proteome</keyword>
<dbReference type="Proteomes" id="UP001628179">
    <property type="component" value="Unassembled WGS sequence"/>
</dbReference>
<evidence type="ECO:0000256" key="1">
    <source>
        <dbReference type="SAM" id="MobiDB-lite"/>
    </source>
</evidence>
<organism evidence="3 4">
    <name type="scientific">Madurella fahalii</name>
    <dbReference type="NCBI Taxonomy" id="1157608"/>
    <lineage>
        <taxon>Eukaryota</taxon>
        <taxon>Fungi</taxon>
        <taxon>Dikarya</taxon>
        <taxon>Ascomycota</taxon>
        <taxon>Pezizomycotina</taxon>
        <taxon>Sordariomycetes</taxon>
        <taxon>Sordariomycetidae</taxon>
        <taxon>Sordariales</taxon>
        <taxon>Sordariales incertae sedis</taxon>
        <taxon>Madurella</taxon>
    </lineage>
</organism>
<evidence type="ECO:0000313" key="3">
    <source>
        <dbReference type="EMBL" id="GAB1309817.1"/>
    </source>
</evidence>
<protein>
    <recommendedName>
        <fullName evidence="2">6-phosphogluconate dehydrogenase C-terminal domain-containing protein</fullName>
    </recommendedName>
</protein>
<evidence type="ECO:0000313" key="4">
    <source>
        <dbReference type="Proteomes" id="UP001628179"/>
    </source>
</evidence>
<dbReference type="SUPFAM" id="SSF48179">
    <property type="entry name" value="6-phosphogluconate dehydrogenase C-terminal domain-like"/>
    <property type="match status" value="1"/>
</dbReference>
<dbReference type="InterPro" id="IPR006114">
    <property type="entry name" value="6PGDH_C"/>
</dbReference>
<feature type="region of interest" description="Disordered" evidence="1">
    <location>
        <begin position="56"/>
        <end position="86"/>
    </location>
</feature>
<feature type="domain" description="6-phosphogluconate dehydrogenase C-terminal" evidence="2">
    <location>
        <begin position="2"/>
        <end position="64"/>
    </location>
</feature>
<dbReference type="Pfam" id="PF00393">
    <property type="entry name" value="6PGD"/>
    <property type="match status" value="1"/>
</dbReference>
<dbReference type="EMBL" id="BAAFSV010000001">
    <property type="protein sequence ID" value="GAB1309817.1"/>
    <property type="molecule type" value="Genomic_DNA"/>
</dbReference>
<accession>A0ABQ0FWD1</accession>
<dbReference type="Gene3D" id="1.10.1040.10">
    <property type="entry name" value="N-(1-d-carboxylethyl)-l-norvaline Dehydrogenase, domain 2"/>
    <property type="match status" value="1"/>
</dbReference>
<reference evidence="3 4" key="1">
    <citation type="submission" date="2024-09" db="EMBL/GenBank/DDBJ databases">
        <title>Itraconazole resistance in Madurella fahalii resulting from another homologue of gene encoding cytochrome P450 14-alpha sterol demethylase (CYP51).</title>
        <authorList>
            <person name="Yoshioka I."/>
            <person name="Fahal A.H."/>
            <person name="Kaneko S."/>
            <person name="Yaguchi T."/>
        </authorList>
    </citation>
    <scope>NUCLEOTIDE SEQUENCE [LARGE SCALE GENOMIC DNA]</scope>
    <source>
        <strain evidence="3 4">IFM 68171</strain>
    </source>
</reference>
<evidence type="ECO:0000259" key="2">
    <source>
        <dbReference type="Pfam" id="PF00393"/>
    </source>
</evidence>
<sequence>MRALEVGLHVAVLSASLEFYKYSGSANLPTIFDEAQLDYFGAHMFDLKADEPGNPVTGNHHFEWKPAKGPGGQRGAIRAVGIPGHK</sequence>
<gene>
    <name evidence="3" type="ORF">MFIFM68171_00027</name>
</gene>
<proteinExistence type="predicted"/>
<comment type="caution">
    <text evidence="3">The sequence shown here is derived from an EMBL/GenBank/DDBJ whole genome shotgun (WGS) entry which is preliminary data.</text>
</comment>
<dbReference type="RefSeq" id="XP_070911550.1">
    <property type="nucleotide sequence ID" value="XM_071055449.1"/>
</dbReference>
<dbReference type="InterPro" id="IPR013328">
    <property type="entry name" value="6PGD_dom2"/>
</dbReference>
<name>A0ABQ0FWD1_9PEZI</name>